<sequence length="284" mass="31139">MGESARYAERAERERTVTTGFTVDITGTTGMRSGEWAEGEEFLILPDGRQRHEDAACRVRLCAQDGPPREDRPGGGTPAAGPRPGKRDGAGPGTALPEVTVAEVETRTRPGNPFAAHPVLVLHDMDGKTVATVSPEVPGVAEPGSFRMVDDQGAALCRITRTPGRIGRRSHWRIDPADGGPPLIGHRGTLAGWLGFVLLLPFWLLFFAGSLLVTMVSLGEVSELLVWGAPRRVVWRRRRALPFVGNALDFRYLRSGYRWNARLLDSRIAYGQAVLHYFTKVHKD</sequence>
<feature type="region of interest" description="Disordered" evidence="1">
    <location>
        <begin position="63"/>
        <end position="95"/>
    </location>
</feature>
<comment type="caution">
    <text evidence="3">The sequence shown here is derived from an EMBL/GenBank/DDBJ whole genome shotgun (WGS) entry which is preliminary data.</text>
</comment>
<keyword evidence="2" id="KW-0472">Membrane</keyword>
<proteinExistence type="predicted"/>
<evidence type="ECO:0000313" key="4">
    <source>
        <dbReference type="Proteomes" id="UP001501303"/>
    </source>
</evidence>
<keyword evidence="2" id="KW-0812">Transmembrane</keyword>
<evidence type="ECO:0000256" key="2">
    <source>
        <dbReference type="SAM" id="Phobius"/>
    </source>
</evidence>
<feature type="transmembrane region" description="Helical" evidence="2">
    <location>
        <begin position="190"/>
        <end position="213"/>
    </location>
</feature>
<evidence type="ECO:0000313" key="3">
    <source>
        <dbReference type="EMBL" id="GAA1916830.1"/>
    </source>
</evidence>
<reference evidence="3 4" key="1">
    <citation type="journal article" date="2019" name="Int. J. Syst. Evol. Microbiol.">
        <title>The Global Catalogue of Microorganisms (GCM) 10K type strain sequencing project: providing services to taxonomists for standard genome sequencing and annotation.</title>
        <authorList>
            <consortium name="The Broad Institute Genomics Platform"/>
            <consortium name="The Broad Institute Genome Sequencing Center for Infectious Disease"/>
            <person name="Wu L."/>
            <person name="Ma J."/>
        </authorList>
    </citation>
    <scope>NUCLEOTIDE SEQUENCE [LARGE SCALE GENOMIC DNA]</scope>
    <source>
        <strain evidence="3 4">JCM 13581</strain>
    </source>
</reference>
<organism evidence="3 4">
    <name type="scientific">Streptomyces sodiiphilus</name>
    <dbReference type="NCBI Taxonomy" id="226217"/>
    <lineage>
        <taxon>Bacteria</taxon>
        <taxon>Bacillati</taxon>
        <taxon>Actinomycetota</taxon>
        <taxon>Actinomycetes</taxon>
        <taxon>Kitasatosporales</taxon>
        <taxon>Streptomycetaceae</taxon>
        <taxon>Streptomyces</taxon>
    </lineage>
</organism>
<accession>A0ABN2PBH5</accession>
<evidence type="ECO:0000256" key="1">
    <source>
        <dbReference type="SAM" id="MobiDB-lite"/>
    </source>
</evidence>
<gene>
    <name evidence="3" type="ORF">GCM10009716_27470</name>
</gene>
<name>A0ABN2PBH5_9ACTN</name>
<dbReference type="Proteomes" id="UP001501303">
    <property type="component" value="Unassembled WGS sequence"/>
</dbReference>
<keyword evidence="4" id="KW-1185">Reference proteome</keyword>
<dbReference type="EMBL" id="BAAAMJ010000029">
    <property type="protein sequence ID" value="GAA1916830.1"/>
    <property type="molecule type" value="Genomic_DNA"/>
</dbReference>
<keyword evidence="2" id="KW-1133">Transmembrane helix</keyword>
<protein>
    <submittedName>
        <fullName evidence="3">Uncharacterized protein</fullName>
    </submittedName>
</protein>